<dbReference type="GO" id="GO:0030170">
    <property type="term" value="F:pyridoxal phosphate binding"/>
    <property type="evidence" value="ECO:0007669"/>
    <property type="project" value="InterPro"/>
</dbReference>
<accession>A0AA87ANV2</accession>
<dbReference type="SUPFAM" id="SSF53383">
    <property type="entry name" value="PLP-dependent transferases"/>
    <property type="match status" value="1"/>
</dbReference>
<dbReference type="RefSeq" id="WP_003146496.1">
    <property type="nucleotide sequence ID" value="NZ_GL883582.1"/>
</dbReference>
<dbReference type="InterPro" id="IPR004839">
    <property type="entry name" value="Aminotransferase_I/II_large"/>
</dbReference>
<dbReference type="InterPro" id="IPR015424">
    <property type="entry name" value="PyrdxlP-dep_Trfase"/>
</dbReference>
<dbReference type="Pfam" id="PF00155">
    <property type="entry name" value="Aminotran_1_2"/>
    <property type="match status" value="1"/>
</dbReference>
<evidence type="ECO:0000259" key="5">
    <source>
        <dbReference type="Pfam" id="PF00155"/>
    </source>
</evidence>
<dbReference type="InterPro" id="IPR015421">
    <property type="entry name" value="PyrdxlP-dep_Trfase_major"/>
</dbReference>
<dbReference type="CDD" id="cd00609">
    <property type="entry name" value="AAT_like"/>
    <property type="match status" value="1"/>
</dbReference>
<organism evidence="6 7">
    <name type="scientific">Gemella haemolysans M341</name>
    <dbReference type="NCBI Taxonomy" id="562981"/>
    <lineage>
        <taxon>Bacteria</taxon>
        <taxon>Bacillati</taxon>
        <taxon>Bacillota</taxon>
        <taxon>Bacilli</taxon>
        <taxon>Bacillales</taxon>
        <taxon>Gemellaceae</taxon>
        <taxon>Gemella</taxon>
    </lineage>
</organism>
<comment type="cofactor">
    <cofactor evidence="1 4">
        <name>pyridoxal 5'-phosphate</name>
        <dbReference type="ChEBI" id="CHEBI:597326"/>
    </cofactor>
</comment>
<dbReference type="Gene3D" id="3.40.640.10">
    <property type="entry name" value="Type I PLP-dependent aspartate aminotransferase-like (Major domain)"/>
    <property type="match status" value="1"/>
</dbReference>
<dbReference type="PROSITE" id="PS00105">
    <property type="entry name" value="AA_TRANSFER_CLASS_1"/>
    <property type="match status" value="1"/>
</dbReference>
<evidence type="ECO:0000256" key="3">
    <source>
        <dbReference type="ARBA" id="ARBA00022679"/>
    </source>
</evidence>
<dbReference type="EC" id="2.6.1.-" evidence="4"/>
<evidence type="ECO:0000256" key="1">
    <source>
        <dbReference type="ARBA" id="ARBA00001933"/>
    </source>
</evidence>
<gene>
    <name evidence="6" type="ORF">HMPREF0428_00525</name>
</gene>
<protein>
    <recommendedName>
        <fullName evidence="4">Aminotransferase</fullName>
        <ecNumber evidence="4">2.6.1.-</ecNumber>
    </recommendedName>
</protein>
<dbReference type="GO" id="GO:0008483">
    <property type="term" value="F:transaminase activity"/>
    <property type="evidence" value="ECO:0007669"/>
    <property type="project" value="UniProtKB-KW"/>
</dbReference>
<sequence>MKIELSNTIKNIPENVFYPIFKLISEESSNGNPLLNAGIGVPDSDTPELLLKELETAIRKPENMRYGAFDGKVTLLNEISQWLKENYNIDANPKSEIALVFGTKSGLSSIPSVLLNPNDTVLLPVPSYPDYIQGIALAQAKYEEIELKQENNYLLDYSDIPEEVLRDAKLIFLNYPSNPIGAVATKEFYEQTVKWAKENNIVVLQDHAYSDFYYKEGYSPAFMQTEGAKEVGIEFFSFSKNFSISGLRIGFAVGNKEIIRGLKEYNTIFHANIYGAIQDTVITALKNYKNLTSHIKETYSKRIDKITSKLDELGYSYFKPEGGIFIWLKVKNGYDSQSFFELLLKKYRIVTMPGHVFGQGGENYIRLSLSLSDEQINILIKKLEILNNDFKNN</sequence>
<name>A0AA87ANV2_9BACL</name>
<dbReference type="Proteomes" id="UP000004773">
    <property type="component" value="Unassembled WGS sequence"/>
</dbReference>
<feature type="domain" description="Aminotransferase class I/classII large" evidence="5">
    <location>
        <begin position="35"/>
        <end position="383"/>
    </location>
</feature>
<dbReference type="PANTHER" id="PTHR42832:SF3">
    <property type="entry name" value="L-GLUTAMINE--4-(METHYLSULFANYL)-2-OXOBUTANOATE AMINOTRANSFERASE"/>
    <property type="match status" value="1"/>
</dbReference>
<dbReference type="PANTHER" id="PTHR42832">
    <property type="entry name" value="AMINO ACID AMINOTRANSFERASE"/>
    <property type="match status" value="1"/>
</dbReference>
<keyword evidence="2 4" id="KW-0032">Aminotransferase</keyword>
<proteinExistence type="inferred from homology"/>
<evidence type="ECO:0000256" key="2">
    <source>
        <dbReference type="ARBA" id="ARBA00022576"/>
    </source>
</evidence>
<dbReference type="Gene3D" id="3.90.1150.10">
    <property type="entry name" value="Aspartate Aminotransferase, domain 1"/>
    <property type="match status" value="1"/>
</dbReference>
<dbReference type="InterPro" id="IPR004838">
    <property type="entry name" value="NHTrfase_class1_PyrdxlP-BS"/>
</dbReference>
<evidence type="ECO:0000256" key="4">
    <source>
        <dbReference type="RuleBase" id="RU000481"/>
    </source>
</evidence>
<comment type="similarity">
    <text evidence="4">Belongs to the class-I pyridoxal-phosphate-dependent aminotransferase family.</text>
</comment>
<comment type="caution">
    <text evidence="6">The sequence shown here is derived from an EMBL/GenBank/DDBJ whole genome shotgun (WGS) entry which is preliminary data.</text>
</comment>
<dbReference type="EMBL" id="ACRO01000005">
    <property type="protein sequence ID" value="EGF85894.1"/>
    <property type="molecule type" value="Genomic_DNA"/>
</dbReference>
<dbReference type="InterPro" id="IPR050881">
    <property type="entry name" value="LL-DAP_aminotransferase"/>
</dbReference>
<dbReference type="InterPro" id="IPR015422">
    <property type="entry name" value="PyrdxlP-dep_Trfase_small"/>
</dbReference>
<reference evidence="6 7" key="1">
    <citation type="submission" date="2011-03" db="EMBL/GenBank/DDBJ databases">
        <title>The Genome Sequence of Gemella haemolysans M341.</title>
        <authorList>
            <consortium name="The Broad Institute Genome Sequencing Platform"/>
            <consortium name="The Broad Institute Genome Sequencing Center for Infectious Disease"/>
            <person name="Earl A."/>
            <person name="Ward D."/>
            <person name="Feldgarden M."/>
            <person name="Gevers D."/>
            <person name="Sibley C.D."/>
            <person name="Field T.R."/>
            <person name="Grinwis M."/>
            <person name="Eshaghurshan C.S."/>
            <person name="Surette M.G."/>
            <person name="Young S.K."/>
            <person name="Zeng Q."/>
            <person name="Gargeya S."/>
            <person name="Fitzgerald M."/>
            <person name="Haas B."/>
            <person name="Abouelleil A."/>
            <person name="Alvarado L."/>
            <person name="Arachchi H.M."/>
            <person name="Berlin A."/>
            <person name="Brown A."/>
            <person name="Chapman S.B."/>
            <person name="Chen Z."/>
            <person name="Dunbar C."/>
            <person name="Freedman E."/>
            <person name="Gearin G."/>
            <person name="Gellesch M."/>
            <person name="Goldberg J."/>
            <person name="Griggs A."/>
            <person name="Gujja S."/>
            <person name="Heilman E.R."/>
            <person name="Heiman D."/>
            <person name="Howarth C."/>
            <person name="Larson L."/>
            <person name="Lui A."/>
            <person name="MacDonald P.J.P."/>
            <person name="Mehta T."/>
            <person name="Montmayeur A."/>
            <person name="Murphy C."/>
            <person name="Neiman D."/>
            <person name="Pearson M."/>
            <person name="Priest M."/>
            <person name="Roberts A."/>
            <person name="Saif S."/>
            <person name="Shea T."/>
            <person name="Shenoy N."/>
            <person name="Sisk P."/>
            <person name="Stolte C."/>
            <person name="Sykes S."/>
            <person name="White J."/>
            <person name="Yandava C."/>
            <person name="Wortman J."/>
            <person name="Nusbaum C."/>
            <person name="Birren B."/>
        </authorList>
    </citation>
    <scope>NUCLEOTIDE SEQUENCE [LARGE SCALE GENOMIC DNA]</scope>
    <source>
        <strain evidence="6 7">M341</strain>
    </source>
</reference>
<keyword evidence="3 4" id="KW-0808">Transferase</keyword>
<evidence type="ECO:0000313" key="7">
    <source>
        <dbReference type="Proteomes" id="UP000004773"/>
    </source>
</evidence>
<dbReference type="AlphaFoldDB" id="A0AA87ANV2"/>
<evidence type="ECO:0000313" key="6">
    <source>
        <dbReference type="EMBL" id="EGF85894.1"/>
    </source>
</evidence>